<dbReference type="InterPro" id="IPR021109">
    <property type="entry name" value="Peptidase_aspartic_dom_sf"/>
</dbReference>
<comment type="caution">
    <text evidence="1">The sequence shown here is derived from an EMBL/GenBank/DDBJ whole genome shotgun (WGS) entry which is preliminary data.</text>
</comment>
<dbReference type="SUPFAM" id="SSF50630">
    <property type="entry name" value="Acid proteases"/>
    <property type="match status" value="1"/>
</dbReference>
<accession>A0A4Y2NPA0</accession>
<dbReference type="EMBL" id="BGPR01009411">
    <property type="protein sequence ID" value="GBN39847.1"/>
    <property type="molecule type" value="Genomic_DNA"/>
</dbReference>
<dbReference type="AlphaFoldDB" id="A0A4Y2NPA0"/>
<protein>
    <recommendedName>
        <fullName evidence="3">Peptidase aspartic putative domain-containing protein</fullName>
    </recommendedName>
</protein>
<name>A0A4Y2NPA0_ARAVE</name>
<dbReference type="Proteomes" id="UP000499080">
    <property type="component" value="Unassembled WGS sequence"/>
</dbReference>
<dbReference type="OrthoDB" id="6420822at2759"/>
<evidence type="ECO:0000313" key="1">
    <source>
        <dbReference type="EMBL" id="GBN39847.1"/>
    </source>
</evidence>
<keyword evidence="2" id="KW-1185">Reference proteome</keyword>
<proteinExistence type="predicted"/>
<gene>
    <name evidence="1" type="ORF">AVEN_103912_1</name>
</gene>
<dbReference type="Gene3D" id="2.40.70.10">
    <property type="entry name" value="Acid Proteases"/>
    <property type="match status" value="1"/>
</dbReference>
<sequence length="96" mass="10794">MIDKVADISVIPPSKSKQHCQKSKIQIFVANGTEIPTFGQLLLKLDLGLSIVFHWAFVIAEESQPFLGADFLRHFGLLVDIRQGYLINPLTKFPSR</sequence>
<reference evidence="1 2" key="1">
    <citation type="journal article" date="2019" name="Sci. Rep.">
        <title>Orb-weaving spider Araneus ventricosus genome elucidates the spidroin gene catalogue.</title>
        <authorList>
            <person name="Kono N."/>
            <person name="Nakamura H."/>
            <person name="Ohtoshi R."/>
            <person name="Moran D.A.P."/>
            <person name="Shinohara A."/>
            <person name="Yoshida Y."/>
            <person name="Fujiwara M."/>
            <person name="Mori M."/>
            <person name="Tomita M."/>
            <person name="Arakawa K."/>
        </authorList>
    </citation>
    <scope>NUCLEOTIDE SEQUENCE [LARGE SCALE GENOMIC DNA]</scope>
</reference>
<evidence type="ECO:0008006" key="3">
    <source>
        <dbReference type="Google" id="ProtNLM"/>
    </source>
</evidence>
<evidence type="ECO:0000313" key="2">
    <source>
        <dbReference type="Proteomes" id="UP000499080"/>
    </source>
</evidence>
<organism evidence="1 2">
    <name type="scientific">Araneus ventricosus</name>
    <name type="common">Orbweaver spider</name>
    <name type="synonym">Epeira ventricosa</name>
    <dbReference type="NCBI Taxonomy" id="182803"/>
    <lineage>
        <taxon>Eukaryota</taxon>
        <taxon>Metazoa</taxon>
        <taxon>Ecdysozoa</taxon>
        <taxon>Arthropoda</taxon>
        <taxon>Chelicerata</taxon>
        <taxon>Arachnida</taxon>
        <taxon>Araneae</taxon>
        <taxon>Araneomorphae</taxon>
        <taxon>Entelegynae</taxon>
        <taxon>Araneoidea</taxon>
        <taxon>Araneidae</taxon>
        <taxon>Araneus</taxon>
    </lineage>
</organism>